<evidence type="ECO:0000313" key="1">
    <source>
        <dbReference type="EMBL" id="MPN13082.1"/>
    </source>
</evidence>
<sequence length="63" mass="7403">MKICESEVRNVISSDNETAAYSHSHYEEDGSEKRVYLSYKLVYWKKSSHEVIDDYDNEPKVSI</sequence>
<comment type="caution">
    <text evidence="1">The sequence shown here is derived from an EMBL/GenBank/DDBJ whole genome shotgun (WGS) entry which is preliminary data.</text>
</comment>
<organism evidence="1">
    <name type="scientific">bioreactor metagenome</name>
    <dbReference type="NCBI Taxonomy" id="1076179"/>
    <lineage>
        <taxon>unclassified sequences</taxon>
        <taxon>metagenomes</taxon>
        <taxon>ecological metagenomes</taxon>
    </lineage>
</organism>
<gene>
    <name evidence="1" type="ORF">SDC9_160402</name>
</gene>
<protein>
    <submittedName>
        <fullName evidence="1">Uncharacterized protein</fullName>
    </submittedName>
</protein>
<dbReference type="AlphaFoldDB" id="A0A645FHT4"/>
<name>A0A645FHT4_9ZZZZ</name>
<dbReference type="EMBL" id="VSSQ01059535">
    <property type="protein sequence ID" value="MPN13082.1"/>
    <property type="molecule type" value="Genomic_DNA"/>
</dbReference>
<reference evidence="1" key="1">
    <citation type="submission" date="2019-08" db="EMBL/GenBank/DDBJ databases">
        <authorList>
            <person name="Kucharzyk K."/>
            <person name="Murdoch R.W."/>
            <person name="Higgins S."/>
            <person name="Loffler F."/>
        </authorList>
    </citation>
    <scope>NUCLEOTIDE SEQUENCE</scope>
</reference>
<proteinExistence type="predicted"/>
<accession>A0A645FHT4</accession>